<name>A0AAD1TM05_PELCU</name>
<dbReference type="Proteomes" id="UP001295444">
    <property type="component" value="Chromosome 13"/>
</dbReference>
<gene>
    <name evidence="1" type="ORF">PECUL_23A059144</name>
</gene>
<dbReference type="AlphaFoldDB" id="A0AAD1TM05"/>
<proteinExistence type="predicted"/>
<evidence type="ECO:0000313" key="1">
    <source>
        <dbReference type="EMBL" id="CAH2327956.1"/>
    </source>
</evidence>
<sequence length="74" mass="8661">MEANYGILKRLTLKELFGSPRQIASNKTKAMLIAELMEGDWSRNFHNMPATVETEIDREVQRRLAFYSWNPSEE</sequence>
<accession>A0AAD1TM05</accession>
<protein>
    <submittedName>
        <fullName evidence="1">Uncharacterized protein</fullName>
    </submittedName>
</protein>
<keyword evidence="2" id="KW-1185">Reference proteome</keyword>
<feature type="non-terminal residue" evidence="1">
    <location>
        <position position="74"/>
    </location>
</feature>
<reference evidence="1" key="1">
    <citation type="submission" date="2022-03" db="EMBL/GenBank/DDBJ databases">
        <authorList>
            <person name="Alioto T."/>
            <person name="Alioto T."/>
            <person name="Gomez Garrido J."/>
        </authorList>
    </citation>
    <scope>NUCLEOTIDE SEQUENCE</scope>
</reference>
<organism evidence="1 2">
    <name type="scientific">Pelobates cultripes</name>
    <name type="common">Western spadefoot toad</name>
    <dbReference type="NCBI Taxonomy" id="61616"/>
    <lineage>
        <taxon>Eukaryota</taxon>
        <taxon>Metazoa</taxon>
        <taxon>Chordata</taxon>
        <taxon>Craniata</taxon>
        <taxon>Vertebrata</taxon>
        <taxon>Euteleostomi</taxon>
        <taxon>Amphibia</taxon>
        <taxon>Batrachia</taxon>
        <taxon>Anura</taxon>
        <taxon>Pelobatoidea</taxon>
        <taxon>Pelobatidae</taxon>
        <taxon>Pelobates</taxon>
    </lineage>
</organism>
<dbReference type="EMBL" id="OW240924">
    <property type="protein sequence ID" value="CAH2327956.1"/>
    <property type="molecule type" value="Genomic_DNA"/>
</dbReference>
<evidence type="ECO:0000313" key="2">
    <source>
        <dbReference type="Proteomes" id="UP001295444"/>
    </source>
</evidence>